<dbReference type="FunFam" id="3.40.1170.10:FF:000002">
    <property type="entry name" value="DNA mismatch repair protein"/>
    <property type="match status" value="1"/>
</dbReference>
<dbReference type="GO" id="GO:0140664">
    <property type="term" value="F:ATP-dependent DNA damage sensor activity"/>
    <property type="evidence" value="ECO:0007669"/>
    <property type="project" value="InterPro"/>
</dbReference>
<dbReference type="Pfam" id="PF00488">
    <property type="entry name" value="MutS_V"/>
    <property type="match status" value="1"/>
</dbReference>
<evidence type="ECO:0000256" key="3">
    <source>
        <dbReference type="ARBA" id="ARBA00022741"/>
    </source>
</evidence>
<evidence type="ECO:0000256" key="11">
    <source>
        <dbReference type="PIRNR" id="PIRNR037677"/>
    </source>
</evidence>
<name>A0A7D9H190_DEKBR</name>
<dbReference type="SUPFAM" id="SSF55271">
    <property type="entry name" value="DNA repair protein MutS, domain I"/>
    <property type="match status" value="1"/>
</dbReference>
<comment type="function">
    <text evidence="9">Component of the post-replicative DNA mismatch repair system (MMR). Heterodimerizes with MSH2 to form MutS beta, which binds to DNA mismatches thereby initiating DNA repair. MSH3 provides substrate-binding and substrate specificity to the complex. When bound, the MutS beta heterodimer bends the DNA helix and shields approximately 20 base pairs. Acts mainly to repair insertion-deletion loops (IDLs) from 2 to 13 nucleotides in size, but can also repair base-base and single insertion-deletion mismatches that occur during replication. After mismatch binding, forms a ternary complex with the MutL alpha heterodimer, which is thought to be responsible for directing the downstream MMR events, including strand discrimination, excision, and resynthesis. ATP binding and hydrolysis play a pivotal role in mismatch repair functions.</text>
</comment>
<evidence type="ECO:0000256" key="6">
    <source>
        <dbReference type="ARBA" id="ARBA00023125"/>
    </source>
</evidence>
<feature type="compositionally biased region" description="Basic residues" evidence="13">
    <location>
        <begin position="204"/>
        <end position="215"/>
    </location>
</feature>
<comment type="similarity">
    <text evidence="2 11 12">Belongs to the DNA mismatch repair MutS family.</text>
</comment>
<evidence type="ECO:0000256" key="10">
    <source>
        <dbReference type="ARBA" id="ARBA00025902"/>
    </source>
</evidence>
<dbReference type="PIRSF" id="PIRSF037677">
    <property type="entry name" value="DNA_mis_repair_Msh6"/>
    <property type="match status" value="1"/>
</dbReference>
<dbReference type="Pfam" id="PF05190">
    <property type="entry name" value="MutS_IV"/>
    <property type="match status" value="1"/>
</dbReference>
<dbReference type="InterPro" id="IPR000432">
    <property type="entry name" value="DNA_mismatch_repair_MutS_C"/>
</dbReference>
<dbReference type="Gene3D" id="3.40.1170.10">
    <property type="entry name" value="DNA repair protein MutS, domain I"/>
    <property type="match status" value="1"/>
</dbReference>
<feature type="compositionally biased region" description="Polar residues" evidence="13">
    <location>
        <begin position="17"/>
        <end position="73"/>
    </location>
</feature>
<dbReference type="SMART" id="SM00534">
    <property type="entry name" value="MUTSac"/>
    <property type="match status" value="1"/>
</dbReference>
<dbReference type="InterPro" id="IPR007695">
    <property type="entry name" value="DNA_mismatch_repair_MutS-lik_N"/>
</dbReference>
<feature type="domain" description="DNA mismatch repair proteins mutS family" evidence="14">
    <location>
        <begin position="1088"/>
        <end position="1104"/>
    </location>
</feature>
<keyword evidence="3 11" id="KW-0547">Nucleotide-binding</keyword>
<protein>
    <recommendedName>
        <fullName evidence="11">DNA mismatch repair protein</fullName>
    </recommendedName>
</protein>
<evidence type="ECO:0000256" key="1">
    <source>
        <dbReference type="ARBA" id="ARBA00004123"/>
    </source>
</evidence>
<keyword evidence="16" id="KW-1185">Reference proteome</keyword>
<dbReference type="SUPFAM" id="SSF53150">
    <property type="entry name" value="DNA repair protein MutS, domain II"/>
    <property type="match status" value="1"/>
</dbReference>
<evidence type="ECO:0000256" key="12">
    <source>
        <dbReference type="RuleBase" id="RU003756"/>
    </source>
</evidence>
<dbReference type="SUPFAM" id="SSF52540">
    <property type="entry name" value="P-loop containing nucleoside triphosphate hydrolases"/>
    <property type="match status" value="1"/>
</dbReference>
<dbReference type="InterPro" id="IPR036187">
    <property type="entry name" value="DNA_mismatch_repair_MutS_sf"/>
</dbReference>
<evidence type="ECO:0000256" key="4">
    <source>
        <dbReference type="ARBA" id="ARBA00022763"/>
    </source>
</evidence>
<dbReference type="Gene3D" id="3.40.50.300">
    <property type="entry name" value="P-loop containing nucleotide triphosphate hydrolases"/>
    <property type="match status" value="1"/>
</dbReference>
<feature type="compositionally biased region" description="Acidic residues" evidence="13">
    <location>
        <begin position="139"/>
        <end position="168"/>
    </location>
</feature>
<comment type="subunit">
    <text evidence="10">Heterodimer consisting of MSH2-MSH3 (MutS beta). Forms a ternary complex with MutL alpha (MLH1-PMS1).</text>
</comment>
<dbReference type="PANTHER" id="PTHR11361">
    <property type="entry name" value="DNA MISMATCH REPAIR PROTEIN MUTS FAMILY MEMBER"/>
    <property type="match status" value="1"/>
</dbReference>
<evidence type="ECO:0000313" key="15">
    <source>
        <dbReference type="EMBL" id="VUG19040.1"/>
    </source>
</evidence>
<dbReference type="GO" id="GO:0005524">
    <property type="term" value="F:ATP binding"/>
    <property type="evidence" value="ECO:0007669"/>
    <property type="project" value="UniProtKB-UniRule"/>
</dbReference>
<dbReference type="Pfam" id="PF05188">
    <property type="entry name" value="MutS_II"/>
    <property type="match status" value="1"/>
</dbReference>
<keyword evidence="6 11" id="KW-0238">DNA-binding</keyword>
<keyword evidence="5 11" id="KW-0067">ATP-binding</keyword>
<dbReference type="FunFam" id="1.10.1420.10:FF:000019">
    <property type="entry name" value="DNA mismatch repair protein"/>
    <property type="match status" value="1"/>
</dbReference>
<keyword evidence="8" id="KW-0539">Nucleus</keyword>
<evidence type="ECO:0000256" key="2">
    <source>
        <dbReference type="ARBA" id="ARBA00006271"/>
    </source>
</evidence>
<dbReference type="SUPFAM" id="SSF48334">
    <property type="entry name" value="DNA repair protein MutS, domain III"/>
    <property type="match status" value="1"/>
</dbReference>
<reference evidence="15 16" key="1">
    <citation type="submission" date="2019-07" db="EMBL/GenBank/DDBJ databases">
        <authorList>
            <person name="Friedrich A."/>
            <person name="Schacherer J."/>
        </authorList>
    </citation>
    <scope>NUCLEOTIDE SEQUENCE [LARGE SCALE GENOMIC DNA]</scope>
</reference>
<dbReference type="GO" id="GO:0032301">
    <property type="term" value="C:MutSalpha complex"/>
    <property type="evidence" value="ECO:0007669"/>
    <property type="project" value="TreeGrafter"/>
</dbReference>
<keyword evidence="7 11" id="KW-0234">DNA repair</keyword>
<sequence>MPAKMKQATLLSFFTRSNVKSSTATKLNSSKPKSVENITPTSSSPIRGKSQSTAAGRKVNSNPIKENTPNTPKSAKKQAKHEEKQNLAKDVPSSPLETLSSGRRVRKVNYSEFSDDEDEDDEVVGGRRKRRKIHQIVAAEDDSDSDEYHIEDEDADVVEDEDEDADELQNDKSYVEEKPDLGDDVVVDDDDDDDIVIDDEAPRRSRKKTIAHKQSKRSEEIHAARSSSTSEEDNDKMDLDEMESDKMDLDEMESDKVAHPASSVADKFSAGSTFLPKKEKAESGTLSILGKKRKHMTPQNRFSKENEERYQWLVNVKDAEGRPETDPEYDSRTLYIPNSAWSKFSAFEKQYWAIKCKMWDTVVFFKKGKFFELYENDADIAHQKFDLKLAGTGRANMRLAGIPEMSFDYWAKRFVDEGYKVAKVIQKETSLGKQMRERNSRGKSKASKVIKRELDCVLTCGTLTDQNMLTDDMSKYCLSIKERVNEDASKTFGVCFVDTSTGKLEVTQFDDDPECGRLETLLAQVQPMEVLVEKSKISPLAMKILRFNSHAGAFFNFLKPETEFLGFDSTFEQLCSGKYFDKDNPDDLTQYPAILRTYYKSEKIEAFSAFGALLWYLKSLKLDKATISMGNITEYDPFKSTFANATMRLDGVTLQNLEIFSNSFDQSSKGTLFRLLNRGVTSFGKRAFRNWVMHPLTNKKLLDERLDSVELLMNDGELRSLIEHKLSSLPDLERLLARVHSGSLQVKDFSKVISGFETIMALIRTLSQTYGAEGAKVSGSLGRLIKSFPRELEACISKWSSAFDRHAALEDGVLIPAKGVEPEFDQSQETVKEFEQDLEDTIKRYRKEYRCQEMCYKDYGKELYLIEVPRKAVSRIPEDWQQMSATSKSKRYWSPEVKELVQSLLEARETHRALCDTLEQKMYARFDSDCKTWTCAVQTIAQLDCLISLVRASESLGSPLCRPKFIDGDRAFLDFKELRHPCFIPGGSSGTSDFIPNDVSLGSHGKGQIALLTGANAAGKSTLLRMTGVAVIMAQIGCFIPAKEATLVPVDAIMTRLGANDNIMQGKSTFFVELSETKRMLDNATPKSLIILDELGRGGSSSDGFAIAEAVLHHIATHVQSIGFFATHYGTLGQSFLNHRRIQPLRMGILVDEESRNITFLYKLQPGKSNGSFGMHVASMCGVPKEIVDNAEVAAKTHEHTSRLKKVHQSQESIIPLGLESDFSWIDQKKPLERTCAVYNENVKKTALNTIFELIDGI</sequence>
<evidence type="ECO:0000256" key="9">
    <source>
        <dbReference type="ARBA" id="ARBA00025373"/>
    </source>
</evidence>
<dbReference type="EMBL" id="CABFWN010000004">
    <property type="protein sequence ID" value="VUG19040.1"/>
    <property type="molecule type" value="Genomic_DNA"/>
</dbReference>
<evidence type="ECO:0000259" key="14">
    <source>
        <dbReference type="PROSITE" id="PS00486"/>
    </source>
</evidence>
<dbReference type="Pfam" id="PF05192">
    <property type="entry name" value="MutS_III"/>
    <property type="match status" value="1"/>
</dbReference>
<proteinExistence type="inferred from homology"/>
<dbReference type="Pfam" id="PF01624">
    <property type="entry name" value="MutS_I"/>
    <property type="match status" value="1"/>
</dbReference>
<dbReference type="InterPro" id="IPR016151">
    <property type="entry name" value="DNA_mismatch_repair_MutS_N"/>
</dbReference>
<dbReference type="InterPro" id="IPR017261">
    <property type="entry name" value="DNA_mismatch_repair_MutS/MSH"/>
</dbReference>
<gene>
    <name evidence="15" type="primary">MSH6</name>
    <name evidence="15" type="ORF">DEBR0S4_08988G</name>
</gene>
<dbReference type="Gene3D" id="1.10.1420.10">
    <property type="match status" value="2"/>
</dbReference>
<evidence type="ECO:0000256" key="5">
    <source>
        <dbReference type="ARBA" id="ARBA00022840"/>
    </source>
</evidence>
<dbReference type="InterPro" id="IPR007860">
    <property type="entry name" value="DNA_mmatch_repair_MutS_con_dom"/>
</dbReference>
<dbReference type="NCBIfam" id="NF003810">
    <property type="entry name" value="PRK05399.1"/>
    <property type="match status" value="1"/>
</dbReference>
<feature type="compositionally biased region" description="Acidic residues" evidence="13">
    <location>
        <begin position="182"/>
        <end position="199"/>
    </location>
</feature>
<dbReference type="InterPro" id="IPR007696">
    <property type="entry name" value="DNA_mismatch_repair_MutS_core"/>
</dbReference>
<feature type="compositionally biased region" description="Basic and acidic residues" evidence="13">
    <location>
        <begin position="236"/>
        <end position="245"/>
    </location>
</feature>
<dbReference type="PANTHER" id="PTHR11361:SF148">
    <property type="entry name" value="DNA MISMATCH REPAIR PROTEIN MSH6"/>
    <property type="match status" value="1"/>
</dbReference>
<dbReference type="FunFam" id="3.40.50.300:FF:000771">
    <property type="entry name" value="DNA mismatch repair protein"/>
    <property type="match status" value="1"/>
</dbReference>
<evidence type="ECO:0000256" key="7">
    <source>
        <dbReference type="ARBA" id="ARBA00023204"/>
    </source>
</evidence>
<comment type="subcellular location">
    <subcellularLocation>
        <location evidence="1">Nucleus</location>
    </subcellularLocation>
</comment>
<dbReference type="AlphaFoldDB" id="A0A7D9H190"/>
<evidence type="ECO:0000313" key="16">
    <source>
        <dbReference type="Proteomes" id="UP000478008"/>
    </source>
</evidence>
<dbReference type="Gene3D" id="3.30.420.110">
    <property type="entry name" value="MutS, connector domain"/>
    <property type="match status" value="1"/>
</dbReference>
<organism evidence="15 16">
    <name type="scientific">Dekkera bruxellensis</name>
    <name type="common">Brettanomyces custersii</name>
    <dbReference type="NCBI Taxonomy" id="5007"/>
    <lineage>
        <taxon>Eukaryota</taxon>
        <taxon>Fungi</taxon>
        <taxon>Dikarya</taxon>
        <taxon>Ascomycota</taxon>
        <taxon>Saccharomycotina</taxon>
        <taxon>Pichiomycetes</taxon>
        <taxon>Pichiales</taxon>
        <taxon>Pichiaceae</taxon>
        <taxon>Brettanomyces</taxon>
    </lineage>
</organism>
<dbReference type="InterPro" id="IPR045076">
    <property type="entry name" value="MutS"/>
</dbReference>
<dbReference type="PROSITE" id="PS00486">
    <property type="entry name" value="DNA_MISMATCH_REPAIR_2"/>
    <property type="match status" value="1"/>
</dbReference>
<evidence type="ECO:0000256" key="13">
    <source>
        <dbReference type="SAM" id="MobiDB-lite"/>
    </source>
</evidence>
<feature type="compositionally biased region" description="Acidic residues" evidence="13">
    <location>
        <begin position="113"/>
        <end position="123"/>
    </location>
</feature>
<dbReference type="GO" id="GO:0030983">
    <property type="term" value="F:mismatched DNA binding"/>
    <property type="evidence" value="ECO:0007669"/>
    <property type="project" value="UniProtKB-UniRule"/>
</dbReference>
<feature type="region of interest" description="Disordered" evidence="13">
    <location>
        <begin position="17"/>
        <end position="245"/>
    </location>
</feature>
<dbReference type="InterPro" id="IPR036678">
    <property type="entry name" value="MutS_con_dom_sf"/>
</dbReference>
<feature type="compositionally biased region" description="Basic and acidic residues" evidence="13">
    <location>
        <begin position="169"/>
        <end position="181"/>
    </location>
</feature>
<dbReference type="GO" id="GO:0006298">
    <property type="term" value="P:mismatch repair"/>
    <property type="evidence" value="ECO:0007669"/>
    <property type="project" value="InterPro"/>
</dbReference>
<dbReference type="SMART" id="SM00533">
    <property type="entry name" value="MUTSd"/>
    <property type="match status" value="1"/>
</dbReference>
<dbReference type="GO" id="GO:0016887">
    <property type="term" value="F:ATP hydrolysis activity"/>
    <property type="evidence" value="ECO:0007669"/>
    <property type="project" value="UniProtKB-ARBA"/>
</dbReference>
<keyword evidence="4 11" id="KW-0227">DNA damage</keyword>
<evidence type="ECO:0000256" key="8">
    <source>
        <dbReference type="ARBA" id="ARBA00023242"/>
    </source>
</evidence>
<dbReference type="InterPro" id="IPR027417">
    <property type="entry name" value="P-loop_NTPase"/>
</dbReference>
<dbReference type="InterPro" id="IPR007861">
    <property type="entry name" value="DNA_mismatch_repair_MutS_clamp"/>
</dbReference>
<dbReference type="Proteomes" id="UP000478008">
    <property type="component" value="Unassembled WGS sequence"/>
</dbReference>
<accession>A0A7D9H190</accession>